<evidence type="ECO:0000313" key="1">
    <source>
        <dbReference type="EMBL" id="SVC94536.1"/>
    </source>
</evidence>
<protein>
    <submittedName>
        <fullName evidence="1">Uncharacterized protein</fullName>
    </submittedName>
</protein>
<organism evidence="1">
    <name type="scientific">marine metagenome</name>
    <dbReference type="NCBI Taxonomy" id="408172"/>
    <lineage>
        <taxon>unclassified sequences</taxon>
        <taxon>metagenomes</taxon>
        <taxon>ecological metagenomes</taxon>
    </lineage>
</organism>
<proteinExistence type="predicted"/>
<accession>A0A382RA45</accession>
<dbReference type="AlphaFoldDB" id="A0A382RA45"/>
<sequence>MANGIERTVLRLSRSYIYGILQELGRWRFT</sequence>
<gene>
    <name evidence="1" type="ORF">METZ01_LOCUS347390</name>
</gene>
<reference evidence="1" key="1">
    <citation type="submission" date="2018-05" db="EMBL/GenBank/DDBJ databases">
        <authorList>
            <person name="Lanie J.A."/>
            <person name="Ng W.-L."/>
            <person name="Kazmierczak K.M."/>
            <person name="Andrzejewski T.M."/>
            <person name="Davidsen T.M."/>
            <person name="Wayne K.J."/>
            <person name="Tettelin H."/>
            <person name="Glass J.I."/>
            <person name="Rusch D."/>
            <person name="Podicherti R."/>
            <person name="Tsui H.-C.T."/>
            <person name="Winkler M.E."/>
        </authorList>
    </citation>
    <scope>NUCLEOTIDE SEQUENCE</scope>
</reference>
<name>A0A382RA45_9ZZZZ</name>
<dbReference type="EMBL" id="UINC01120199">
    <property type="protein sequence ID" value="SVC94536.1"/>
    <property type="molecule type" value="Genomic_DNA"/>
</dbReference>